<comment type="catalytic activity">
    <reaction evidence="1">
        <text>ATP + protein L-histidine = ADP + protein N-phospho-L-histidine.</text>
        <dbReference type="EC" id="2.7.13.3"/>
    </reaction>
</comment>
<name>A0A919W3M1_9ACTN</name>
<dbReference type="InterPro" id="IPR036890">
    <property type="entry name" value="HATPase_C_sf"/>
</dbReference>
<dbReference type="Proteomes" id="UP000677082">
    <property type="component" value="Unassembled WGS sequence"/>
</dbReference>
<dbReference type="GO" id="GO:0030295">
    <property type="term" value="F:protein kinase activator activity"/>
    <property type="evidence" value="ECO:0007669"/>
    <property type="project" value="TreeGrafter"/>
</dbReference>
<keyword evidence="9" id="KW-0902">Two-component regulatory system</keyword>
<keyword evidence="7 13" id="KW-0418">Kinase</keyword>
<dbReference type="PROSITE" id="PS50109">
    <property type="entry name" value="HIS_KIN"/>
    <property type="match status" value="1"/>
</dbReference>
<keyword evidence="5" id="KW-0808">Transferase</keyword>
<dbReference type="Pfam" id="PF02518">
    <property type="entry name" value="HATPase_c"/>
    <property type="match status" value="1"/>
</dbReference>
<dbReference type="SUPFAM" id="SSF47384">
    <property type="entry name" value="Homodimeric domain of signal transducing histidine kinase"/>
    <property type="match status" value="1"/>
</dbReference>
<evidence type="ECO:0000256" key="7">
    <source>
        <dbReference type="ARBA" id="ARBA00022777"/>
    </source>
</evidence>
<evidence type="ECO:0000256" key="2">
    <source>
        <dbReference type="ARBA" id="ARBA00004236"/>
    </source>
</evidence>
<dbReference type="GO" id="GO:0000156">
    <property type="term" value="F:phosphorelay response regulator activity"/>
    <property type="evidence" value="ECO:0007669"/>
    <property type="project" value="TreeGrafter"/>
</dbReference>
<dbReference type="CDD" id="cd00082">
    <property type="entry name" value="HisKA"/>
    <property type="match status" value="1"/>
</dbReference>
<dbReference type="PRINTS" id="PR00344">
    <property type="entry name" value="BCTRLSENSOR"/>
</dbReference>
<dbReference type="Gene3D" id="3.30.565.10">
    <property type="entry name" value="Histidine kinase-like ATPase, C-terminal domain"/>
    <property type="match status" value="1"/>
</dbReference>
<dbReference type="InterPro" id="IPR005467">
    <property type="entry name" value="His_kinase_dom"/>
</dbReference>
<dbReference type="GO" id="GO:0005886">
    <property type="term" value="C:plasma membrane"/>
    <property type="evidence" value="ECO:0007669"/>
    <property type="project" value="UniProtKB-SubCell"/>
</dbReference>
<dbReference type="InterPro" id="IPR003594">
    <property type="entry name" value="HATPase_dom"/>
</dbReference>
<comment type="subcellular location">
    <subcellularLocation>
        <location evidence="2">Cell membrane</location>
    </subcellularLocation>
</comment>
<evidence type="ECO:0000259" key="12">
    <source>
        <dbReference type="PROSITE" id="PS50109"/>
    </source>
</evidence>
<proteinExistence type="predicted"/>
<feature type="transmembrane region" description="Helical" evidence="11">
    <location>
        <begin position="16"/>
        <end position="39"/>
    </location>
</feature>
<dbReference type="PANTHER" id="PTHR42878">
    <property type="entry name" value="TWO-COMPONENT HISTIDINE KINASE"/>
    <property type="match status" value="1"/>
</dbReference>
<dbReference type="RefSeq" id="WP_213010682.1">
    <property type="nucleotide sequence ID" value="NZ_BOQN01000087.1"/>
</dbReference>
<evidence type="ECO:0000256" key="6">
    <source>
        <dbReference type="ARBA" id="ARBA00022741"/>
    </source>
</evidence>
<evidence type="ECO:0000256" key="1">
    <source>
        <dbReference type="ARBA" id="ARBA00000085"/>
    </source>
</evidence>
<evidence type="ECO:0000256" key="11">
    <source>
        <dbReference type="SAM" id="Phobius"/>
    </source>
</evidence>
<dbReference type="InterPro" id="IPR050351">
    <property type="entry name" value="BphY/WalK/GraS-like"/>
</dbReference>
<dbReference type="SMART" id="SM00387">
    <property type="entry name" value="HATPase_c"/>
    <property type="match status" value="1"/>
</dbReference>
<keyword evidence="4" id="KW-0597">Phosphoprotein</keyword>
<reference evidence="13 14" key="1">
    <citation type="submission" date="2021-03" db="EMBL/GenBank/DDBJ databases">
        <title>Whole genome shotgun sequence of Actinoplanes toevensis NBRC 105298.</title>
        <authorList>
            <person name="Komaki H."/>
            <person name="Tamura T."/>
        </authorList>
    </citation>
    <scope>NUCLEOTIDE SEQUENCE [LARGE SCALE GENOMIC DNA]</scope>
    <source>
        <strain evidence="13 14">NBRC 105298</strain>
    </source>
</reference>
<evidence type="ECO:0000256" key="4">
    <source>
        <dbReference type="ARBA" id="ARBA00022553"/>
    </source>
</evidence>
<comment type="caution">
    <text evidence="13">The sequence shown here is derived from an EMBL/GenBank/DDBJ whole genome shotgun (WGS) entry which is preliminary data.</text>
</comment>
<organism evidence="13 14">
    <name type="scientific">Paractinoplanes toevensis</name>
    <dbReference type="NCBI Taxonomy" id="571911"/>
    <lineage>
        <taxon>Bacteria</taxon>
        <taxon>Bacillati</taxon>
        <taxon>Actinomycetota</taxon>
        <taxon>Actinomycetes</taxon>
        <taxon>Micromonosporales</taxon>
        <taxon>Micromonosporaceae</taxon>
        <taxon>Paractinoplanes</taxon>
    </lineage>
</organism>
<dbReference type="CDD" id="cd00075">
    <property type="entry name" value="HATPase"/>
    <property type="match status" value="1"/>
</dbReference>
<dbReference type="Pfam" id="PF00512">
    <property type="entry name" value="HisKA"/>
    <property type="match status" value="1"/>
</dbReference>
<evidence type="ECO:0000256" key="10">
    <source>
        <dbReference type="ARBA" id="ARBA00039401"/>
    </source>
</evidence>
<dbReference type="SMART" id="SM00388">
    <property type="entry name" value="HisKA"/>
    <property type="match status" value="1"/>
</dbReference>
<accession>A0A919W3M1</accession>
<dbReference type="EMBL" id="BOQN01000087">
    <property type="protein sequence ID" value="GIM94937.1"/>
    <property type="molecule type" value="Genomic_DNA"/>
</dbReference>
<dbReference type="PANTHER" id="PTHR42878:SF7">
    <property type="entry name" value="SENSOR HISTIDINE KINASE GLRK"/>
    <property type="match status" value="1"/>
</dbReference>
<dbReference type="EC" id="2.7.13.3" evidence="3"/>
<keyword evidence="11" id="KW-0472">Membrane</keyword>
<evidence type="ECO:0000256" key="3">
    <source>
        <dbReference type="ARBA" id="ARBA00012438"/>
    </source>
</evidence>
<dbReference type="InterPro" id="IPR036097">
    <property type="entry name" value="HisK_dim/P_sf"/>
</dbReference>
<dbReference type="Gene3D" id="1.10.287.130">
    <property type="match status" value="1"/>
</dbReference>
<dbReference type="SUPFAM" id="SSF55874">
    <property type="entry name" value="ATPase domain of HSP90 chaperone/DNA topoisomerase II/histidine kinase"/>
    <property type="match status" value="1"/>
</dbReference>
<evidence type="ECO:0000256" key="8">
    <source>
        <dbReference type="ARBA" id="ARBA00022840"/>
    </source>
</evidence>
<evidence type="ECO:0000313" key="14">
    <source>
        <dbReference type="Proteomes" id="UP000677082"/>
    </source>
</evidence>
<feature type="domain" description="Histidine kinase" evidence="12">
    <location>
        <begin position="186"/>
        <end position="401"/>
    </location>
</feature>
<keyword evidence="6" id="KW-0547">Nucleotide-binding</keyword>
<evidence type="ECO:0000313" key="13">
    <source>
        <dbReference type="EMBL" id="GIM94937.1"/>
    </source>
</evidence>
<dbReference type="GO" id="GO:0007234">
    <property type="term" value="P:osmosensory signaling via phosphorelay pathway"/>
    <property type="evidence" value="ECO:0007669"/>
    <property type="project" value="TreeGrafter"/>
</dbReference>
<feature type="transmembrane region" description="Helical" evidence="11">
    <location>
        <begin position="143"/>
        <end position="165"/>
    </location>
</feature>
<gene>
    <name evidence="13" type="ORF">Ato02nite_067300</name>
</gene>
<keyword evidence="8" id="KW-0067">ATP-binding</keyword>
<evidence type="ECO:0000256" key="5">
    <source>
        <dbReference type="ARBA" id="ARBA00022679"/>
    </source>
</evidence>
<sequence>MNAAERVIVCRARLRMGLFVGLAVGALLTLVGAIAYATLVASQERQIQRELSWGAKYGSISGPVGCNWIIRLDDGVVQAGPVPPPPGFPQRAALDRVAAGGPAEITTVDAPGTVFHVRTQATATGAVQVVFDARYQLADRRHLLWAFALAAGFGLIAASVTGWIVGHRSVAPLAEALARQRRFVADASHELRTPIAQVHTRAQLIARRSTSAPAERRDLERLVGTTRRLGEIVDELLLSARLAAAPDDGPTREPVDLTALATDAVAREAARATERQVTVNLSTPGGPLPVAGIVSALHRVLAELLSNALTHTPAGGQITVTVRTVRDTAEVVVADTGDGFDPADADRLFDRFHRGPAAGDRRFGLGLALLQEVVTGHGGTITADGHPGRGASFTVRLPRIPEPARHPARRRLWPAHPRAATLRIRERL</sequence>
<keyword evidence="11" id="KW-1133">Transmembrane helix</keyword>
<dbReference type="AlphaFoldDB" id="A0A919W3M1"/>
<dbReference type="InterPro" id="IPR004358">
    <property type="entry name" value="Sig_transdc_His_kin-like_C"/>
</dbReference>
<protein>
    <recommendedName>
        <fullName evidence="10">Sensor-like histidine kinase SenX3</fullName>
        <ecNumber evidence="3">2.7.13.3</ecNumber>
    </recommendedName>
</protein>
<keyword evidence="14" id="KW-1185">Reference proteome</keyword>
<dbReference type="GO" id="GO:0005524">
    <property type="term" value="F:ATP binding"/>
    <property type="evidence" value="ECO:0007669"/>
    <property type="project" value="UniProtKB-KW"/>
</dbReference>
<dbReference type="GO" id="GO:0000155">
    <property type="term" value="F:phosphorelay sensor kinase activity"/>
    <property type="evidence" value="ECO:0007669"/>
    <property type="project" value="InterPro"/>
</dbReference>
<dbReference type="InterPro" id="IPR003661">
    <property type="entry name" value="HisK_dim/P_dom"/>
</dbReference>
<evidence type="ECO:0000256" key="9">
    <source>
        <dbReference type="ARBA" id="ARBA00023012"/>
    </source>
</evidence>
<keyword evidence="11" id="KW-0812">Transmembrane</keyword>